<sequence>MKLAMPDGGGEEGFGLSDMASFSKQSKKLGGDEPESNVNAVAKEEPEPAAAGKYSRGAATRDGGDDPRVMSKEEPMEGLRELGPAPFLTKTFEMVEDPETDPTVSWSIHRDSFIVWDSHEFSANLLPKYFKHSNFSSFIRQLNTYGFRKINCGRWEFANEGFQGGKKHLLKGIKRKKVMKLRKKNEESKDKLSDYEDRIRFAECRQQQIFIFLAKLVKFPSLFQQLIQNKQQQQKELDEGGFSSKKRKLLETQVTNSLPDPMETDQSVGNSAAKPMGTDRGVPKNVARPTGTDQSNVAKPMETDQSVTKNLPEPKETDQKVTKRLSEPMEIDHSITKSLPESKETDQSVINWGSSCVENATIEEGLSVNVSEIYLELEDLINWKPSSLIGFASDLPVEQTGSL</sequence>
<name>A0A6A2YCB2_HIBSY</name>
<dbReference type="GO" id="GO:0005634">
    <property type="term" value="C:nucleus"/>
    <property type="evidence" value="ECO:0007669"/>
    <property type="project" value="UniProtKB-SubCell"/>
</dbReference>
<reference evidence="12" key="1">
    <citation type="submission" date="2019-09" db="EMBL/GenBank/DDBJ databases">
        <title>Draft genome information of white flower Hibiscus syriacus.</title>
        <authorList>
            <person name="Kim Y.-M."/>
        </authorList>
    </citation>
    <scope>NUCLEOTIDE SEQUENCE [LARGE SCALE GENOMIC DNA]</scope>
    <source>
        <strain evidence="12">YM2019G1</strain>
    </source>
</reference>
<dbReference type="GO" id="GO:0000978">
    <property type="term" value="F:RNA polymerase II cis-regulatory region sequence-specific DNA binding"/>
    <property type="evidence" value="ECO:0007669"/>
    <property type="project" value="TreeGrafter"/>
</dbReference>
<dbReference type="GO" id="GO:0003700">
    <property type="term" value="F:DNA-binding transcription factor activity"/>
    <property type="evidence" value="ECO:0007669"/>
    <property type="project" value="InterPro"/>
</dbReference>
<dbReference type="PROSITE" id="PS00434">
    <property type="entry name" value="HSF_DOMAIN"/>
    <property type="match status" value="1"/>
</dbReference>
<evidence type="ECO:0000256" key="1">
    <source>
        <dbReference type="ARBA" id="ARBA00004123"/>
    </source>
</evidence>
<keyword evidence="9" id="KW-0175">Coiled coil</keyword>
<evidence type="ECO:0000256" key="7">
    <source>
        <dbReference type="ARBA" id="ARBA00023242"/>
    </source>
</evidence>
<dbReference type="SUPFAM" id="SSF46785">
    <property type="entry name" value="Winged helix' DNA-binding domain"/>
    <property type="match status" value="1"/>
</dbReference>
<dbReference type="PANTHER" id="PTHR10015:SF298">
    <property type="entry name" value="HEAT STRESS TRANSCRIPTION FACTOR A-9"/>
    <property type="match status" value="1"/>
</dbReference>
<evidence type="ECO:0000256" key="2">
    <source>
        <dbReference type="ARBA" id="ARBA00022553"/>
    </source>
</evidence>
<comment type="subcellular location">
    <subcellularLocation>
        <location evidence="1">Nucleus</location>
    </subcellularLocation>
</comment>
<feature type="compositionally biased region" description="Polar residues" evidence="10">
    <location>
        <begin position="254"/>
        <end position="270"/>
    </location>
</feature>
<dbReference type="FunFam" id="1.10.10.10:FF:000057">
    <property type="entry name" value="Heat shock transcription factor 1"/>
    <property type="match status" value="1"/>
</dbReference>
<dbReference type="GO" id="GO:0034605">
    <property type="term" value="P:cellular response to heat"/>
    <property type="evidence" value="ECO:0007669"/>
    <property type="project" value="TreeGrafter"/>
</dbReference>
<protein>
    <recommendedName>
        <fullName evidence="11">HSF-type DNA-binding domain-containing protein</fullName>
    </recommendedName>
</protein>
<dbReference type="PANTHER" id="PTHR10015">
    <property type="entry name" value="HEAT SHOCK TRANSCRIPTION FACTOR"/>
    <property type="match status" value="1"/>
</dbReference>
<comment type="similarity">
    <text evidence="8">Belongs to the HSF family. Class A subfamily.</text>
</comment>
<dbReference type="InterPro" id="IPR036390">
    <property type="entry name" value="WH_DNA-bd_sf"/>
</dbReference>
<keyword evidence="7" id="KW-0539">Nucleus</keyword>
<gene>
    <name evidence="12" type="ORF">F3Y22_tig00112253pilonHSYRG00136</name>
</gene>
<feature type="region of interest" description="Disordered" evidence="10">
    <location>
        <begin position="254"/>
        <end position="346"/>
    </location>
</feature>
<evidence type="ECO:0000259" key="11">
    <source>
        <dbReference type="PROSITE" id="PS00434"/>
    </source>
</evidence>
<keyword evidence="5" id="KW-0238">DNA-binding</keyword>
<feature type="region of interest" description="Disordered" evidence="10">
    <location>
        <begin position="1"/>
        <end position="83"/>
    </location>
</feature>
<evidence type="ECO:0000256" key="3">
    <source>
        <dbReference type="ARBA" id="ARBA00023015"/>
    </source>
</evidence>
<evidence type="ECO:0000256" key="10">
    <source>
        <dbReference type="SAM" id="MobiDB-lite"/>
    </source>
</evidence>
<keyword evidence="13" id="KW-1185">Reference proteome</keyword>
<feature type="compositionally biased region" description="Basic and acidic residues" evidence="10">
    <location>
        <begin position="62"/>
        <end position="80"/>
    </location>
</feature>
<dbReference type="SMART" id="SM00415">
    <property type="entry name" value="HSF"/>
    <property type="match status" value="1"/>
</dbReference>
<evidence type="ECO:0000313" key="12">
    <source>
        <dbReference type="EMBL" id="KAE8669174.1"/>
    </source>
</evidence>
<feature type="coiled-coil region" evidence="9">
    <location>
        <begin position="178"/>
        <end position="205"/>
    </location>
</feature>
<keyword evidence="4" id="KW-0346">Stress response</keyword>
<dbReference type="Pfam" id="PF00447">
    <property type="entry name" value="HSF_DNA-bind"/>
    <property type="match status" value="1"/>
</dbReference>
<dbReference type="Proteomes" id="UP000436088">
    <property type="component" value="Unassembled WGS sequence"/>
</dbReference>
<evidence type="ECO:0000256" key="8">
    <source>
        <dbReference type="ARBA" id="ARBA00061350"/>
    </source>
</evidence>
<accession>A0A6A2YCB2</accession>
<dbReference type="PRINTS" id="PR00056">
    <property type="entry name" value="HSFDOMAIN"/>
</dbReference>
<feature type="compositionally biased region" description="Basic and acidic residues" evidence="10">
    <location>
        <begin position="312"/>
        <end position="346"/>
    </location>
</feature>
<evidence type="ECO:0000256" key="4">
    <source>
        <dbReference type="ARBA" id="ARBA00023016"/>
    </source>
</evidence>
<evidence type="ECO:0000256" key="5">
    <source>
        <dbReference type="ARBA" id="ARBA00023125"/>
    </source>
</evidence>
<keyword evidence="2" id="KW-0597">Phosphoprotein</keyword>
<evidence type="ECO:0000256" key="6">
    <source>
        <dbReference type="ARBA" id="ARBA00023163"/>
    </source>
</evidence>
<keyword evidence="6" id="KW-0804">Transcription</keyword>
<comment type="caution">
    <text evidence="12">The sequence shown here is derived from an EMBL/GenBank/DDBJ whole genome shotgun (WGS) entry which is preliminary data.</text>
</comment>
<organism evidence="12 13">
    <name type="scientific">Hibiscus syriacus</name>
    <name type="common">Rose of Sharon</name>
    <dbReference type="NCBI Taxonomy" id="106335"/>
    <lineage>
        <taxon>Eukaryota</taxon>
        <taxon>Viridiplantae</taxon>
        <taxon>Streptophyta</taxon>
        <taxon>Embryophyta</taxon>
        <taxon>Tracheophyta</taxon>
        <taxon>Spermatophyta</taxon>
        <taxon>Magnoliopsida</taxon>
        <taxon>eudicotyledons</taxon>
        <taxon>Gunneridae</taxon>
        <taxon>Pentapetalae</taxon>
        <taxon>rosids</taxon>
        <taxon>malvids</taxon>
        <taxon>Malvales</taxon>
        <taxon>Malvaceae</taxon>
        <taxon>Malvoideae</taxon>
        <taxon>Hibiscus</taxon>
    </lineage>
</organism>
<evidence type="ECO:0000256" key="9">
    <source>
        <dbReference type="SAM" id="Coils"/>
    </source>
</evidence>
<feature type="compositionally biased region" description="Polar residues" evidence="10">
    <location>
        <begin position="291"/>
        <end position="309"/>
    </location>
</feature>
<dbReference type="EMBL" id="VEPZ02001532">
    <property type="protein sequence ID" value="KAE8669174.1"/>
    <property type="molecule type" value="Genomic_DNA"/>
</dbReference>
<dbReference type="InterPro" id="IPR036388">
    <property type="entry name" value="WH-like_DNA-bd_sf"/>
</dbReference>
<dbReference type="InterPro" id="IPR000232">
    <property type="entry name" value="HSF_DNA-bd"/>
</dbReference>
<keyword evidence="3" id="KW-0805">Transcription regulation</keyword>
<feature type="domain" description="HSF-type DNA-binding" evidence="11">
    <location>
        <begin position="126"/>
        <end position="150"/>
    </location>
</feature>
<dbReference type="Gene3D" id="1.10.10.10">
    <property type="entry name" value="Winged helix-like DNA-binding domain superfamily/Winged helix DNA-binding domain"/>
    <property type="match status" value="1"/>
</dbReference>
<evidence type="ECO:0000313" key="13">
    <source>
        <dbReference type="Proteomes" id="UP000436088"/>
    </source>
</evidence>
<dbReference type="GO" id="GO:0006357">
    <property type="term" value="P:regulation of transcription by RNA polymerase II"/>
    <property type="evidence" value="ECO:0007669"/>
    <property type="project" value="TreeGrafter"/>
</dbReference>
<dbReference type="AlphaFoldDB" id="A0A6A2YCB2"/>
<proteinExistence type="inferred from homology"/>